<organism evidence="1">
    <name type="scientific">Arundo donax</name>
    <name type="common">Giant reed</name>
    <name type="synonym">Donax arundinaceus</name>
    <dbReference type="NCBI Taxonomy" id="35708"/>
    <lineage>
        <taxon>Eukaryota</taxon>
        <taxon>Viridiplantae</taxon>
        <taxon>Streptophyta</taxon>
        <taxon>Embryophyta</taxon>
        <taxon>Tracheophyta</taxon>
        <taxon>Spermatophyta</taxon>
        <taxon>Magnoliopsida</taxon>
        <taxon>Liliopsida</taxon>
        <taxon>Poales</taxon>
        <taxon>Poaceae</taxon>
        <taxon>PACMAD clade</taxon>
        <taxon>Arundinoideae</taxon>
        <taxon>Arundineae</taxon>
        <taxon>Arundo</taxon>
    </lineage>
</organism>
<dbReference type="EMBL" id="GBRH01161513">
    <property type="protein sequence ID" value="JAE36383.1"/>
    <property type="molecule type" value="Transcribed_RNA"/>
</dbReference>
<name>A0A0A9HTX6_ARUDO</name>
<accession>A0A0A9HTX6</accession>
<reference evidence="1" key="1">
    <citation type="submission" date="2014-09" db="EMBL/GenBank/DDBJ databases">
        <authorList>
            <person name="Magalhaes I.L.F."/>
            <person name="Oliveira U."/>
            <person name="Santos F.R."/>
            <person name="Vidigal T.H.D.A."/>
            <person name="Brescovit A.D."/>
            <person name="Santos A.J."/>
        </authorList>
    </citation>
    <scope>NUCLEOTIDE SEQUENCE</scope>
    <source>
        <tissue evidence="1">Shoot tissue taken approximately 20 cm above the soil surface</tissue>
    </source>
</reference>
<dbReference type="AlphaFoldDB" id="A0A0A9HTX6"/>
<sequence>MELETSAVGCTRYLVLIRRQLMQMNWQKALTIVH</sequence>
<evidence type="ECO:0000313" key="1">
    <source>
        <dbReference type="EMBL" id="JAE36383.1"/>
    </source>
</evidence>
<reference evidence="1" key="2">
    <citation type="journal article" date="2015" name="Data Brief">
        <title>Shoot transcriptome of the giant reed, Arundo donax.</title>
        <authorList>
            <person name="Barrero R.A."/>
            <person name="Guerrero F.D."/>
            <person name="Moolhuijzen P."/>
            <person name="Goolsby J.A."/>
            <person name="Tidwell J."/>
            <person name="Bellgard S.E."/>
            <person name="Bellgard M.I."/>
        </authorList>
    </citation>
    <scope>NUCLEOTIDE SEQUENCE</scope>
    <source>
        <tissue evidence="1">Shoot tissue taken approximately 20 cm above the soil surface</tissue>
    </source>
</reference>
<protein>
    <submittedName>
        <fullName evidence="1">Uncharacterized protein</fullName>
    </submittedName>
</protein>
<proteinExistence type="predicted"/>